<dbReference type="InParanoid" id="T1ESI7"/>
<accession>T1ESI7</accession>
<feature type="region of interest" description="Disordered" evidence="1">
    <location>
        <begin position="20"/>
        <end position="46"/>
    </location>
</feature>
<reference evidence="4" key="1">
    <citation type="submission" date="2012-12" db="EMBL/GenBank/DDBJ databases">
        <authorList>
            <person name="Hellsten U."/>
            <person name="Grimwood J."/>
            <person name="Chapman J.A."/>
            <person name="Shapiro H."/>
            <person name="Aerts A."/>
            <person name="Otillar R.P."/>
            <person name="Terry A.Y."/>
            <person name="Boore J.L."/>
            <person name="Simakov O."/>
            <person name="Marletaz F."/>
            <person name="Cho S.-J."/>
            <person name="Edsinger-Gonzales E."/>
            <person name="Havlak P."/>
            <person name="Kuo D.-H."/>
            <person name="Larsson T."/>
            <person name="Lv J."/>
            <person name="Arendt D."/>
            <person name="Savage R."/>
            <person name="Osoegawa K."/>
            <person name="de Jong P."/>
            <person name="Lindberg D.R."/>
            <person name="Seaver E.C."/>
            <person name="Weisblat D.A."/>
            <person name="Putnam N.H."/>
            <person name="Grigoriev I.V."/>
            <person name="Rokhsar D.S."/>
        </authorList>
    </citation>
    <scope>NUCLEOTIDE SEQUENCE</scope>
</reference>
<dbReference type="EnsemblMetazoa" id="HelroT162334">
    <property type="protein sequence ID" value="HelroP162334"/>
    <property type="gene ID" value="HelroG162334"/>
</dbReference>
<dbReference type="CTD" id="20199537"/>
<protein>
    <submittedName>
        <fullName evidence="2 3">Uncharacterized protein</fullName>
    </submittedName>
</protein>
<sequence length="171" mass="19529">MADFSKIIATFEQNPLEFKPQLASKKGTSSNISSSNNNPNYPPAIPQKKRMLLNETQGVSKTANSVNNQLNRFGHPMSPGKEIEPQTNIQDCRVLPNIVNVNGKTYKKIDFNKNLYIRQILPKKPFMIPANVDLSRFKSLKNTSISNDKTIKTVEQFRYSEDLEEYYTDIK</sequence>
<dbReference type="RefSeq" id="XP_009022818.1">
    <property type="nucleotide sequence ID" value="XM_009024570.1"/>
</dbReference>
<gene>
    <name evidence="3" type="primary">20199537</name>
    <name evidence="2" type="ORF">HELRODRAFT_162334</name>
</gene>
<evidence type="ECO:0000313" key="2">
    <source>
        <dbReference type="EMBL" id="ESN98872.1"/>
    </source>
</evidence>
<dbReference type="EMBL" id="AMQM01001071">
    <property type="status" value="NOT_ANNOTATED_CDS"/>
    <property type="molecule type" value="Genomic_DNA"/>
</dbReference>
<dbReference type="Proteomes" id="UP000015101">
    <property type="component" value="Unassembled WGS sequence"/>
</dbReference>
<dbReference type="HOGENOM" id="CLU_1564572_0_0_1"/>
<evidence type="ECO:0000313" key="3">
    <source>
        <dbReference type="EnsemblMetazoa" id="HelroP162334"/>
    </source>
</evidence>
<name>T1ESI7_HELRO</name>
<keyword evidence="4" id="KW-1185">Reference proteome</keyword>
<evidence type="ECO:0000256" key="1">
    <source>
        <dbReference type="SAM" id="MobiDB-lite"/>
    </source>
</evidence>
<dbReference type="GeneID" id="20199537"/>
<organism evidence="3 4">
    <name type="scientific">Helobdella robusta</name>
    <name type="common">Californian leech</name>
    <dbReference type="NCBI Taxonomy" id="6412"/>
    <lineage>
        <taxon>Eukaryota</taxon>
        <taxon>Metazoa</taxon>
        <taxon>Spiralia</taxon>
        <taxon>Lophotrochozoa</taxon>
        <taxon>Annelida</taxon>
        <taxon>Clitellata</taxon>
        <taxon>Hirudinea</taxon>
        <taxon>Rhynchobdellida</taxon>
        <taxon>Glossiphoniidae</taxon>
        <taxon>Helobdella</taxon>
    </lineage>
</organism>
<proteinExistence type="predicted"/>
<reference evidence="3" key="3">
    <citation type="submission" date="2015-06" db="UniProtKB">
        <authorList>
            <consortium name="EnsemblMetazoa"/>
        </authorList>
    </citation>
    <scope>IDENTIFICATION</scope>
</reference>
<dbReference type="AlphaFoldDB" id="T1ESI7"/>
<evidence type="ECO:0000313" key="4">
    <source>
        <dbReference type="Proteomes" id="UP000015101"/>
    </source>
</evidence>
<dbReference type="EMBL" id="KB097143">
    <property type="protein sequence ID" value="ESN98872.1"/>
    <property type="molecule type" value="Genomic_DNA"/>
</dbReference>
<dbReference type="KEGG" id="hro:HELRODRAFT_162334"/>
<feature type="compositionally biased region" description="Low complexity" evidence="1">
    <location>
        <begin position="29"/>
        <end position="39"/>
    </location>
</feature>
<reference evidence="2 4" key="2">
    <citation type="journal article" date="2013" name="Nature">
        <title>Insights into bilaterian evolution from three spiralian genomes.</title>
        <authorList>
            <person name="Simakov O."/>
            <person name="Marletaz F."/>
            <person name="Cho S.J."/>
            <person name="Edsinger-Gonzales E."/>
            <person name="Havlak P."/>
            <person name="Hellsten U."/>
            <person name="Kuo D.H."/>
            <person name="Larsson T."/>
            <person name="Lv J."/>
            <person name="Arendt D."/>
            <person name="Savage R."/>
            <person name="Osoegawa K."/>
            <person name="de Jong P."/>
            <person name="Grimwood J."/>
            <person name="Chapman J.A."/>
            <person name="Shapiro H."/>
            <person name="Aerts A."/>
            <person name="Otillar R.P."/>
            <person name="Terry A.Y."/>
            <person name="Boore J.L."/>
            <person name="Grigoriev I.V."/>
            <person name="Lindberg D.R."/>
            <person name="Seaver E.C."/>
            <person name="Weisblat D.A."/>
            <person name="Putnam N.H."/>
            <person name="Rokhsar D.S."/>
        </authorList>
    </citation>
    <scope>NUCLEOTIDE SEQUENCE</scope>
</reference>